<comment type="caution">
    <text evidence="1">The sequence shown here is derived from an EMBL/GenBank/DDBJ whole genome shotgun (WGS) entry which is preliminary data.</text>
</comment>
<name>A0A5S4H649_9ACTN</name>
<proteinExistence type="predicted"/>
<dbReference type="Proteomes" id="UP000305238">
    <property type="component" value="Unassembled WGS sequence"/>
</dbReference>
<keyword evidence="2" id="KW-1185">Reference proteome</keyword>
<organism evidence="1 2">
    <name type="scientific">Actinomadura geliboluensis</name>
    <dbReference type="NCBI Taxonomy" id="882440"/>
    <lineage>
        <taxon>Bacteria</taxon>
        <taxon>Bacillati</taxon>
        <taxon>Actinomycetota</taxon>
        <taxon>Actinomycetes</taxon>
        <taxon>Streptosporangiales</taxon>
        <taxon>Thermomonosporaceae</taxon>
        <taxon>Actinomadura</taxon>
    </lineage>
</organism>
<evidence type="ECO:0000313" key="2">
    <source>
        <dbReference type="Proteomes" id="UP000305238"/>
    </source>
</evidence>
<dbReference type="RefSeq" id="WP_138635904.1">
    <property type="nucleotide sequence ID" value="NZ_VCKZ01000045.1"/>
</dbReference>
<dbReference type="OrthoDB" id="3392539at2"/>
<reference evidence="1 2" key="1">
    <citation type="submission" date="2019-05" db="EMBL/GenBank/DDBJ databases">
        <title>Draft genome sequence of Actinomadura geliboluensis A8036.</title>
        <authorList>
            <person name="Saricaoglu S."/>
            <person name="Isik K."/>
        </authorList>
    </citation>
    <scope>NUCLEOTIDE SEQUENCE [LARGE SCALE GENOMIC DNA]</scope>
    <source>
        <strain evidence="1 2">A8036</strain>
    </source>
</reference>
<protein>
    <submittedName>
        <fullName evidence="1">Uncharacterized protein</fullName>
    </submittedName>
</protein>
<accession>A0A5S4H649</accession>
<dbReference type="AlphaFoldDB" id="A0A5S4H649"/>
<gene>
    <name evidence="1" type="ORF">ETD96_09300</name>
</gene>
<evidence type="ECO:0000313" key="1">
    <source>
        <dbReference type="EMBL" id="TMR40705.1"/>
    </source>
</evidence>
<sequence length="69" mass="7577">MTSANEDKSFEVELEIEIEEELTLVESSRPEEAAAAPVGEWLFDPADAERDEVGLRNLLGAVEKLEGDS</sequence>
<dbReference type="EMBL" id="VCKZ01000045">
    <property type="protein sequence ID" value="TMR40705.1"/>
    <property type="molecule type" value="Genomic_DNA"/>
</dbReference>